<comment type="caution">
    <text evidence="3">The sequence shown here is derived from an EMBL/GenBank/DDBJ whole genome shotgun (WGS) entry which is preliminary data.</text>
</comment>
<dbReference type="PATRIC" id="fig|1261.5.peg.579"/>
<proteinExistence type="predicted"/>
<dbReference type="PANTHER" id="PTHR37423">
    <property type="entry name" value="SOLUBLE LYTIC MUREIN TRANSGLYCOSYLASE-RELATED"/>
    <property type="match status" value="1"/>
</dbReference>
<dbReference type="AlphaFoldDB" id="A0A135YWL0"/>
<evidence type="ECO:0000313" key="3">
    <source>
        <dbReference type="EMBL" id="KXI13770.1"/>
    </source>
</evidence>
<dbReference type="RefSeq" id="WP_061101694.1">
    <property type="nucleotide sequence ID" value="NZ_KQ961794.1"/>
</dbReference>
<accession>A0A135YWL0</accession>
<evidence type="ECO:0000313" key="4">
    <source>
        <dbReference type="Proteomes" id="UP000070326"/>
    </source>
</evidence>
<feature type="transmembrane region" description="Helical" evidence="1">
    <location>
        <begin position="12"/>
        <end position="30"/>
    </location>
</feature>
<name>A0A135YWL0_9FIRM</name>
<reference evidence="3 4" key="1">
    <citation type="submission" date="2016-02" db="EMBL/GenBank/DDBJ databases">
        <authorList>
            <person name="Wen L."/>
            <person name="He K."/>
            <person name="Yang H."/>
        </authorList>
    </citation>
    <scope>NUCLEOTIDE SEQUENCE [LARGE SCALE GENOMIC DNA]</scope>
    <source>
        <strain evidence="3 4">MJR8628A</strain>
    </source>
</reference>
<dbReference type="Proteomes" id="UP000070326">
    <property type="component" value="Unassembled WGS sequence"/>
</dbReference>
<dbReference type="SUPFAM" id="SSF53955">
    <property type="entry name" value="Lysozyme-like"/>
    <property type="match status" value="1"/>
</dbReference>
<dbReference type="Gene3D" id="1.10.530.10">
    <property type="match status" value="1"/>
</dbReference>
<evidence type="ECO:0000259" key="2">
    <source>
        <dbReference type="Pfam" id="PF01464"/>
    </source>
</evidence>
<dbReference type="eggNOG" id="COG0741">
    <property type="taxonomic scope" value="Bacteria"/>
</dbReference>
<keyword evidence="1" id="KW-0812">Transmembrane</keyword>
<gene>
    <name evidence="3" type="ORF">HMPREF3195_00573</name>
</gene>
<feature type="domain" description="Transglycosylase SLT" evidence="2">
    <location>
        <begin position="48"/>
        <end position="156"/>
    </location>
</feature>
<dbReference type="EMBL" id="LSQZ01000018">
    <property type="protein sequence ID" value="KXI13770.1"/>
    <property type="molecule type" value="Genomic_DNA"/>
</dbReference>
<sequence length="189" mass="22178">MGCYKLYKINRKFFYLLVLLTIVLGAGLFMDDFNRKFVYPIRYRQEVEEYSKEFGVDKHLVYSIIKTESKFDKDAVSNKGAKGLMQVTDKTASWAAKELKLGSSINIFEPKTNIRIGVWYLSRLEREFHGNIDLSIAAYNGGSGNVRKWLNKDEYSKDGQSLMKIPFKETSDYTYRVMRNYKIYKKLYD</sequence>
<organism evidence="3 4">
    <name type="scientific">Peptostreptococcus anaerobius</name>
    <dbReference type="NCBI Taxonomy" id="1261"/>
    <lineage>
        <taxon>Bacteria</taxon>
        <taxon>Bacillati</taxon>
        <taxon>Bacillota</taxon>
        <taxon>Clostridia</taxon>
        <taxon>Peptostreptococcales</taxon>
        <taxon>Peptostreptococcaceae</taxon>
        <taxon>Peptostreptococcus</taxon>
    </lineage>
</organism>
<dbReference type="InterPro" id="IPR023346">
    <property type="entry name" value="Lysozyme-like_dom_sf"/>
</dbReference>
<dbReference type="InterPro" id="IPR008258">
    <property type="entry name" value="Transglycosylase_SLT_dom_1"/>
</dbReference>
<protein>
    <submittedName>
        <fullName evidence="3">Transglycosylase SLT domain protein</fullName>
    </submittedName>
</protein>
<dbReference type="PANTHER" id="PTHR37423:SF2">
    <property type="entry name" value="MEMBRANE-BOUND LYTIC MUREIN TRANSGLYCOSYLASE C"/>
    <property type="match status" value="1"/>
</dbReference>
<keyword evidence="1" id="KW-0472">Membrane</keyword>
<dbReference type="STRING" id="1261.HMPREF3195_00573"/>
<dbReference type="CDD" id="cd16896">
    <property type="entry name" value="LT_Slt70-like"/>
    <property type="match status" value="1"/>
</dbReference>
<keyword evidence="1" id="KW-1133">Transmembrane helix</keyword>
<evidence type="ECO:0000256" key="1">
    <source>
        <dbReference type="SAM" id="Phobius"/>
    </source>
</evidence>
<dbReference type="Pfam" id="PF01464">
    <property type="entry name" value="SLT"/>
    <property type="match status" value="1"/>
</dbReference>